<gene>
    <name evidence="2" type="ORF">NDU88_010806</name>
</gene>
<evidence type="ECO:0000313" key="3">
    <source>
        <dbReference type="Proteomes" id="UP001066276"/>
    </source>
</evidence>
<keyword evidence="1" id="KW-0812">Transmembrane</keyword>
<name>A0AAV7PZG8_PLEWA</name>
<keyword evidence="1" id="KW-0472">Membrane</keyword>
<feature type="transmembrane region" description="Helical" evidence="1">
    <location>
        <begin position="47"/>
        <end position="72"/>
    </location>
</feature>
<sequence>MLEINPHIRVTMEDVVNHLRSVNTLLTRAEGIKRAAPAEPLSLMWTIPVLIAGAAAAAAAGLQPLAIVWNILKSIMKSR</sequence>
<keyword evidence="1" id="KW-1133">Transmembrane helix</keyword>
<dbReference type="EMBL" id="JANPWB010000011">
    <property type="protein sequence ID" value="KAJ1132497.1"/>
    <property type="molecule type" value="Genomic_DNA"/>
</dbReference>
<accession>A0AAV7PZG8</accession>
<dbReference type="AlphaFoldDB" id="A0AAV7PZG8"/>
<comment type="caution">
    <text evidence="2">The sequence shown here is derived from an EMBL/GenBank/DDBJ whole genome shotgun (WGS) entry which is preliminary data.</text>
</comment>
<evidence type="ECO:0000313" key="2">
    <source>
        <dbReference type="EMBL" id="KAJ1132497.1"/>
    </source>
</evidence>
<reference evidence="2" key="1">
    <citation type="journal article" date="2022" name="bioRxiv">
        <title>Sequencing and chromosome-scale assembly of the giantPleurodeles waltlgenome.</title>
        <authorList>
            <person name="Brown T."/>
            <person name="Elewa A."/>
            <person name="Iarovenko S."/>
            <person name="Subramanian E."/>
            <person name="Araus A.J."/>
            <person name="Petzold A."/>
            <person name="Susuki M."/>
            <person name="Suzuki K.-i.T."/>
            <person name="Hayashi T."/>
            <person name="Toyoda A."/>
            <person name="Oliveira C."/>
            <person name="Osipova E."/>
            <person name="Leigh N.D."/>
            <person name="Simon A."/>
            <person name="Yun M.H."/>
        </authorList>
    </citation>
    <scope>NUCLEOTIDE SEQUENCE</scope>
    <source>
        <strain evidence="2">20211129_DDA</strain>
        <tissue evidence="2">Liver</tissue>
    </source>
</reference>
<keyword evidence="3" id="KW-1185">Reference proteome</keyword>
<dbReference type="Proteomes" id="UP001066276">
    <property type="component" value="Chromosome 7"/>
</dbReference>
<proteinExistence type="predicted"/>
<protein>
    <submittedName>
        <fullName evidence="2">Uncharacterized protein</fullName>
    </submittedName>
</protein>
<evidence type="ECO:0000256" key="1">
    <source>
        <dbReference type="SAM" id="Phobius"/>
    </source>
</evidence>
<organism evidence="2 3">
    <name type="scientific">Pleurodeles waltl</name>
    <name type="common">Iberian ribbed newt</name>
    <dbReference type="NCBI Taxonomy" id="8319"/>
    <lineage>
        <taxon>Eukaryota</taxon>
        <taxon>Metazoa</taxon>
        <taxon>Chordata</taxon>
        <taxon>Craniata</taxon>
        <taxon>Vertebrata</taxon>
        <taxon>Euteleostomi</taxon>
        <taxon>Amphibia</taxon>
        <taxon>Batrachia</taxon>
        <taxon>Caudata</taxon>
        <taxon>Salamandroidea</taxon>
        <taxon>Salamandridae</taxon>
        <taxon>Pleurodelinae</taxon>
        <taxon>Pleurodeles</taxon>
    </lineage>
</organism>